<gene>
    <name evidence="1" type="ORF">F6X38_14230</name>
</gene>
<sequence>MKVHEAHQAYLAARPCEARGLSFDHPFWSDWAAECGSVEDQMEAANDSLNDLCERIRAIRATTLAGFAVKARMLRYDMCKPGDNPAPMEDWDWDDECLERFVREIEAAANGRVLA</sequence>
<keyword evidence="2" id="KW-1185">Reference proteome</keyword>
<evidence type="ECO:0000313" key="1">
    <source>
        <dbReference type="EMBL" id="KAB0679050.1"/>
    </source>
</evidence>
<dbReference type="Proteomes" id="UP000432089">
    <property type="component" value="Unassembled WGS sequence"/>
</dbReference>
<name>A0A7V7PN89_9HYPH</name>
<proteinExistence type="predicted"/>
<comment type="caution">
    <text evidence="1">The sequence shown here is derived from an EMBL/GenBank/DDBJ whole genome shotgun (WGS) entry which is preliminary data.</text>
</comment>
<dbReference type="AlphaFoldDB" id="A0A7V7PN89"/>
<protein>
    <submittedName>
        <fullName evidence="1">Uncharacterized protein</fullName>
    </submittedName>
</protein>
<evidence type="ECO:0000313" key="2">
    <source>
        <dbReference type="Proteomes" id="UP000432089"/>
    </source>
</evidence>
<reference evidence="1 2" key="1">
    <citation type="submission" date="2019-09" db="EMBL/GenBank/DDBJ databases">
        <title>YIM 132180 draft genome.</title>
        <authorList>
            <person name="Zhang K."/>
        </authorList>
    </citation>
    <scope>NUCLEOTIDE SEQUENCE [LARGE SCALE GENOMIC DNA]</scope>
    <source>
        <strain evidence="1 2">YIM 132180</strain>
    </source>
</reference>
<organism evidence="1 2">
    <name type="scientific">Plantimonas leprariae</name>
    <dbReference type="NCBI Taxonomy" id="2615207"/>
    <lineage>
        <taxon>Bacteria</taxon>
        <taxon>Pseudomonadati</taxon>
        <taxon>Pseudomonadota</taxon>
        <taxon>Alphaproteobacteria</taxon>
        <taxon>Hyphomicrobiales</taxon>
        <taxon>Aurantimonadaceae</taxon>
        <taxon>Plantimonas</taxon>
    </lineage>
</organism>
<dbReference type="RefSeq" id="WP_150970650.1">
    <property type="nucleotide sequence ID" value="NZ_VZDO01000011.1"/>
</dbReference>
<dbReference type="EMBL" id="VZDO01000011">
    <property type="protein sequence ID" value="KAB0679050.1"/>
    <property type="molecule type" value="Genomic_DNA"/>
</dbReference>
<accession>A0A7V7PN89</accession>